<dbReference type="EMBL" id="OZ023705">
    <property type="protein sequence ID" value="CAK9874963.1"/>
    <property type="molecule type" value="Genomic_DNA"/>
</dbReference>
<feature type="compositionally biased region" description="Low complexity" evidence="1">
    <location>
        <begin position="236"/>
        <end position="250"/>
    </location>
</feature>
<feature type="compositionally biased region" description="Low complexity" evidence="1">
    <location>
        <begin position="208"/>
        <end position="221"/>
    </location>
</feature>
<organism evidence="2 3">
    <name type="scientific">Sphagnum jensenii</name>
    <dbReference type="NCBI Taxonomy" id="128206"/>
    <lineage>
        <taxon>Eukaryota</taxon>
        <taxon>Viridiplantae</taxon>
        <taxon>Streptophyta</taxon>
        <taxon>Embryophyta</taxon>
        <taxon>Bryophyta</taxon>
        <taxon>Sphagnophytina</taxon>
        <taxon>Sphagnopsida</taxon>
        <taxon>Sphagnales</taxon>
        <taxon>Sphagnaceae</taxon>
        <taxon>Sphagnum</taxon>
    </lineage>
</organism>
<proteinExistence type="predicted"/>
<dbReference type="InterPro" id="IPR009489">
    <property type="entry name" value="PAR1"/>
</dbReference>
<keyword evidence="3" id="KW-1185">Reference proteome</keyword>
<evidence type="ECO:0000256" key="1">
    <source>
        <dbReference type="SAM" id="MobiDB-lite"/>
    </source>
</evidence>
<dbReference type="Pfam" id="PF06521">
    <property type="entry name" value="PAR1"/>
    <property type="match status" value="1"/>
</dbReference>
<evidence type="ECO:0008006" key="4">
    <source>
        <dbReference type="Google" id="ProtNLM"/>
    </source>
</evidence>
<gene>
    <name evidence="2" type="ORF">CSSPJE1EN2_LOCUS17212</name>
</gene>
<name>A0ABP1BHB0_9BRYO</name>
<sequence length="336" mass="35614">MDFLGFFLHTKWVLNVYVDVCVFGFHTKWVLGTLNCEDLSKEECAFSVSSSGARCVLEKYIGNDHETHIECQSSMILAANLDEWIESDECVASCGLERLSFGLSTDLLLDSRSTAMLCSPECLNNCPNIIDLYINLAAGEGLYLPQLCKSPRMISSHSIVDPIKMAKESAQYKSSLHISSLETGGAQMALNGFRGESGNGFSQSTVIASGPAPSPTGAPTADQKGNSRHTDTAGLPSVAATAAPAPTPSVHESGQTSSLGSPVRSLSIQPGSIISVPNASPVISAPTASPATAEAAISMPSRVLTESAIPNTEYYLPNFAAADLEAEDLMYESYFI</sequence>
<feature type="region of interest" description="Disordered" evidence="1">
    <location>
        <begin position="201"/>
        <end position="264"/>
    </location>
</feature>
<reference evidence="2" key="1">
    <citation type="submission" date="2024-03" db="EMBL/GenBank/DDBJ databases">
        <authorList>
            <consortium name="ELIXIR-Norway"/>
            <consortium name="Elixir Norway"/>
        </authorList>
    </citation>
    <scope>NUCLEOTIDE SEQUENCE</scope>
</reference>
<accession>A0ABP1BHB0</accession>
<protein>
    <recommendedName>
        <fullName evidence="4">PAR1 protein</fullName>
    </recommendedName>
</protein>
<dbReference type="PANTHER" id="PTHR33649">
    <property type="entry name" value="PAR1 PROTEIN"/>
    <property type="match status" value="1"/>
</dbReference>
<feature type="compositionally biased region" description="Polar residues" evidence="1">
    <location>
        <begin position="252"/>
        <end position="264"/>
    </location>
</feature>
<dbReference type="Proteomes" id="UP001497522">
    <property type="component" value="Chromosome 4"/>
</dbReference>
<dbReference type="PANTHER" id="PTHR33649:SF2">
    <property type="entry name" value="PAR1 PROTEIN"/>
    <property type="match status" value="1"/>
</dbReference>
<evidence type="ECO:0000313" key="3">
    <source>
        <dbReference type="Proteomes" id="UP001497522"/>
    </source>
</evidence>
<evidence type="ECO:0000313" key="2">
    <source>
        <dbReference type="EMBL" id="CAK9874963.1"/>
    </source>
</evidence>